<evidence type="ECO:0000313" key="1">
    <source>
        <dbReference type="EMBL" id="KAF5309000.1"/>
    </source>
</evidence>
<evidence type="ECO:0000313" key="2">
    <source>
        <dbReference type="Proteomes" id="UP000541558"/>
    </source>
</evidence>
<dbReference type="EMBL" id="JAACJK010000263">
    <property type="protein sequence ID" value="KAF5309000.1"/>
    <property type="molecule type" value="Genomic_DNA"/>
</dbReference>
<comment type="caution">
    <text evidence="1">The sequence shown here is derived from an EMBL/GenBank/DDBJ whole genome shotgun (WGS) entry which is preliminary data.</text>
</comment>
<protein>
    <submittedName>
        <fullName evidence="1">Uncharacterized protein</fullName>
    </submittedName>
</protein>
<keyword evidence="2" id="KW-1185">Reference proteome</keyword>
<proteinExistence type="predicted"/>
<dbReference type="AlphaFoldDB" id="A0A8H5AQ87"/>
<accession>A0A8H5AQ87</accession>
<reference evidence="1 2" key="1">
    <citation type="journal article" date="2020" name="ISME J.">
        <title>Uncovering the hidden diversity of litter-decomposition mechanisms in mushroom-forming fungi.</title>
        <authorList>
            <person name="Floudas D."/>
            <person name="Bentzer J."/>
            <person name="Ahren D."/>
            <person name="Johansson T."/>
            <person name="Persson P."/>
            <person name="Tunlid A."/>
        </authorList>
    </citation>
    <scope>NUCLEOTIDE SEQUENCE [LARGE SCALE GENOMIC DNA]</scope>
    <source>
        <strain evidence="1 2">CBS 175.51</strain>
    </source>
</reference>
<sequence>MPRGALLTLPNAVARQPRSFRARLKRHTFDHRDKPVFGFPFTLAPQLGRETRNRMSKRREILTYTYDI</sequence>
<dbReference type="Proteomes" id="UP000541558">
    <property type="component" value="Unassembled WGS sequence"/>
</dbReference>
<name>A0A8H5AQ87_9AGAR</name>
<gene>
    <name evidence="1" type="ORF">D9611_014911</name>
</gene>
<organism evidence="1 2">
    <name type="scientific">Ephemerocybe angulata</name>
    <dbReference type="NCBI Taxonomy" id="980116"/>
    <lineage>
        <taxon>Eukaryota</taxon>
        <taxon>Fungi</taxon>
        <taxon>Dikarya</taxon>
        <taxon>Basidiomycota</taxon>
        <taxon>Agaricomycotina</taxon>
        <taxon>Agaricomycetes</taxon>
        <taxon>Agaricomycetidae</taxon>
        <taxon>Agaricales</taxon>
        <taxon>Agaricineae</taxon>
        <taxon>Psathyrellaceae</taxon>
        <taxon>Ephemerocybe</taxon>
    </lineage>
</organism>